<organism evidence="3 4">
    <name type="scientific">Thermoproteus uzoniensis (strain 768-20)</name>
    <dbReference type="NCBI Taxonomy" id="999630"/>
    <lineage>
        <taxon>Archaea</taxon>
        <taxon>Thermoproteota</taxon>
        <taxon>Thermoprotei</taxon>
        <taxon>Thermoproteales</taxon>
        <taxon>Thermoproteaceae</taxon>
        <taxon>Thermoproteus</taxon>
    </lineage>
</organism>
<dbReference type="PANTHER" id="PTHR37690:SF1">
    <property type="entry name" value="CHORISMATE DEHYDRATASE"/>
    <property type="match status" value="1"/>
</dbReference>
<dbReference type="GeneID" id="10361064"/>
<evidence type="ECO:0000256" key="2">
    <source>
        <dbReference type="ARBA" id="ARBA00023239"/>
    </source>
</evidence>
<dbReference type="KEGG" id="tuz:TUZN_1543"/>
<protein>
    <submittedName>
        <fullName evidence="3">Predicted periplasmic solute-binding protein</fullName>
    </submittedName>
</protein>
<dbReference type="Gene3D" id="3.40.190.10">
    <property type="entry name" value="Periplasmic binding protein-like II"/>
    <property type="match status" value="2"/>
</dbReference>
<reference evidence="3 4" key="1">
    <citation type="journal article" date="2011" name="J. Bacteriol.">
        <title>Complete genome sequence of the thermoacidophilic crenarchaeon Thermoproteus uzoniensis 768-20.</title>
        <authorList>
            <person name="Mardanov A.V."/>
            <person name="Gumerov V.M."/>
            <person name="Beletsky A.V."/>
            <person name="Prokofeva M.I."/>
            <person name="Bonch-Osmolovskaya E.A."/>
            <person name="Ravin N.V."/>
            <person name="Skryabin K.G."/>
        </authorList>
    </citation>
    <scope>NUCLEOTIDE SEQUENCE [LARGE SCALE GENOMIC DNA]</scope>
    <source>
        <strain evidence="3 4">768-20</strain>
    </source>
</reference>
<dbReference type="InterPro" id="IPR030868">
    <property type="entry name" value="MqnA"/>
</dbReference>
<dbReference type="GO" id="GO:0016829">
    <property type="term" value="F:lyase activity"/>
    <property type="evidence" value="ECO:0007669"/>
    <property type="project" value="UniProtKB-KW"/>
</dbReference>
<evidence type="ECO:0000313" key="4">
    <source>
        <dbReference type="Proteomes" id="UP000008138"/>
    </source>
</evidence>
<reference key="2">
    <citation type="submission" date="2011-03" db="EMBL/GenBank/DDBJ databases">
        <title>Complete genome sequence of the thermoacidophilic crenarchaeon Thermoproteus uzoniensis 768-20.</title>
        <authorList>
            <person name="Mardanov A.V."/>
            <person name="Gumerov V.M."/>
            <person name="Beletsky A.V."/>
            <person name="Prokofeva M.I."/>
            <person name="Bonch-Osmolovskaya E.A."/>
            <person name="Ravin N.V."/>
            <person name="Skryabin K.G."/>
        </authorList>
    </citation>
    <scope>NUCLEOTIDE SEQUENCE</scope>
    <source>
        <strain>768-20</strain>
    </source>
</reference>
<keyword evidence="2" id="KW-0456">Lyase</keyword>
<dbReference type="Pfam" id="PF02621">
    <property type="entry name" value="VitK2_biosynth"/>
    <property type="match status" value="1"/>
</dbReference>
<name>F2L284_THEU7</name>
<dbReference type="RefSeq" id="WP_013680346.1">
    <property type="nucleotide sequence ID" value="NC_015315.1"/>
</dbReference>
<gene>
    <name evidence="3" type="ordered locus">TUZN_1543</name>
</gene>
<dbReference type="PANTHER" id="PTHR37690">
    <property type="entry name" value="CHORISMATE DEHYDRATASE"/>
    <property type="match status" value="1"/>
</dbReference>
<evidence type="ECO:0000313" key="3">
    <source>
        <dbReference type="EMBL" id="AEA13011.1"/>
    </source>
</evidence>
<proteinExistence type="predicted"/>
<keyword evidence="4" id="KW-1185">Reference proteome</keyword>
<evidence type="ECO:0000256" key="1">
    <source>
        <dbReference type="ARBA" id="ARBA00022428"/>
    </source>
</evidence>
<dbReference type="GO" id="GO:0009234">
    <property type="term" value="P:menaquinone biosynthetic process"/>
    <property type="evidence" value="ECO:0007669"/>
    <property type="project" value="UniProtKB-KW"/>
</dbReference>
<dbReference type="InterPro" id="IPR003773">
    <property type="entry name" value="Menaquinone_biosynth"/>
</dbReference>
<dbReference type="AlphaFoldDB" id="F2L284"/>
<dbReference type="Proteomes" id="UP000008138">
    <property type="component" value="Chromosome"/>
</dbReference>
<dbReference type="HOGENOM" id="CLU_1122679_0_0_2"/>
<dbReference type="eggNOG" id="arCOG00655">
    <property type="taxonomic scope" value="Archaea"/>
</dbReference>
<sequence length="240" mass="25788">MAVKVVRIRYAHSDPLFWKARVQAVEAGNLESARLLLDGVADIGFVPITLAAQYGLHIVPRLAIYSVGPIISSRLFKGRGSGGACAVGETTVSARALSALLGLSFKGVDDPWTALDSCSEVLAVGDEALRMADRGVPHVVDVGELWQERVGSPLVFAVLVARPGAPGLEEAVAEMENSVASFYENPGPLIESVARRLSISRGLVEEYYQRSRYLVNGSVMEAMKREAEILGLPPLRFAQV</sequence>
<accession>F2L284</accession>
<dbReference type="STRING" id="999630.TUZN_1543"/>
<dbReference type="SUPFAM" id="SSF53850">
    <property type="entry name" value="Periplasmic binding protein-like II"/>
    <property type="match status" value="1"/>
</dbReference>
<keyword evidence="1" id="KW-0474">Menaquinone biosynthesis</keyword>
<dbReference type="EMBL" id="CP002590">
    <property type="protein sequence ID" value="AEA13011.1"/>
    <property type="molecule type" value="Genomic_DNA"/>
</dbReference>